<evidence type="ECO:0000256" key="1">
    <source>
        <dbReference type="ARBA" id="ARBA00010165"/>
    </source>
</evidence>
<dbReference type="AlphaFoldDB" id="A0AB34R0V1"/>
<keyword evidence="5 7" id="KW-0418">Kinase</keyword>
<comment type="function">
    <text evidence="7">Catalyzes the phosphorylation of methylthioribose into methylthioribose-1-phosphate.</text>
</comment>
<dbReference type="Gene3D" id="3.30.200.20">
    <property type="entry name" value="Phosphorylase Kinase, domain 1"/>
    <property type="match status" value="1"/>
</dbReference>
<evidence type="ECO:0000256" key="7">
    <source>
        <dbReference type="HAMAP-Rule" id="MF_01683"/>
    </source>
</evidence>
<gene>
    <name evidence="7" type="primary">mtnK</name>
    <name evidence="9" type="ORF">B4127_1332</name>
</gene>
<dbReference type="EC" id="2.7.1.100" evidence="7"/>
<comment type="similarity">
    <text evidence="1 7">Belongs to the methylthioribose kinase family.</text>
</comment>
<comment type="catalytic activity">
    <reaction evidence="7">
        <text>5-(methylsulfanyl)-D-ribose + ATP = 5-(methylsulfanyl)-alpha-D-ribose 1-phosphate + ADP + H(+)</text>
        <dbReference type="Rhea" id="RHEA:22312"/>
        <dbReference type="ChEBI" id="CHEBI:15378"/>
        <dbReference type="ChEBI" id="CHEBI:30616"/>
        <dbReference type="ChEBI" id="CHEBI:58533"/>
        <dbReference type="ChEBI" id="CHEBI:78440"/>
        <dbReference type="ChEBI" id="CHEBI:456216"/>
        <dbReference type="EC" id="2.7.1.100"/>
    </reaction>
</comment>
<keyword evidence="4 7" id="KW-0547">Nucleotide-binding</keyword>
<dbReference type="PANTHER" id="PTHR34273">
    <property type="entry name" value="METHYLTHIORIBOSE KINASE"/>
    <property type="match status" value="1"/>
</dbReference>
<proteinExistence type="inferred from homology"/>
<dbReference type="InterPro" id="IPR011009">
    <property type="entry name" value="Kinase-like_dom_sf"/>
</dbReference>
<dbReference type="Gene3D" id="3.90.1200.10">
    <property type="match status" value="1"/>
</dbReference>
<accession>A0AB34R0V1</accession>
<feature type="binding site" evidence="7">
    <location>
        <begin position="281"/>
        <end position="283"/>
    </location>
    <ligand>
        <name>ATP</name>
        <dbReference type="ChEBI" id="CHEBI:30616"/>
    </ligand>
</feature>
<name>A0AB34R0V1_BACPU</name>
<dbReference type="GO" id="GO:0019509">
    <property type="term" value="P:L-methionine salvage from methylthioadenosine"/>
    <property type="evidence" value="ECO:0007669"/>
    <property type="project" value="UniProtKB-UniRule"/>
</dbReference>
<keyword evidence="6 7" id="KW-0067">ATP-binding</keyword>
<dbReference type="PIRSF" id="PIRSF031134">
    <property type="entry name" value="MTRK"/>
    <property type="match status" value="1"/>
</dbReference>
<dbReference type="GO" id="GO:0005524">
    <property type="term" value="F:ATP binding"/>
    <property type="evidence" value="ECO:0007669"/>
    <property type="project" value="UniProtKB-UniRule"/>
</dbReference>
<evidence type="ECO:0000256" key="2">
    <source>
        <dbReference type="ARBA" id="ARBA00011738"/>
    </source>
</evidence>
<evidence type="ECO:0000259" key="8">
    <source>
        <dbReference type="Pfam" id="PF01636"/>
    </source>
</evidence>
<dbReference type="InterPro" id="IPR002575">
    <property type="entry name" value="Aminoglycoside_PTrfase"/>
</dbReference>
<feature type="binding site" evidence="7">
    <location>
        <begin position="146"/>
        <end position="148"/>
    </location>
    <ligand>
        <name>ATP</name>
        <dbReference type="ChEBI" id="CHEBI:30616"/>
    </ligand>
</feature>
<reference evidence="9 10" key="1">
    <citation type="submission" date="2014-12" db="EMBL/GenBank/DDBJ databases">
        <title>Draft Genome Sequences of Five Spore-Forming Food Isolates of Bacillus pumilus.</title>
        <authorList>
            <person name="de Jong A."/>
            <person name="van Heel A.J."/>
            <person name="Montalban-Lopez M."/>
            <person name="Krawczyk A.O."/>
            <person name="Berendsen E.M."/>
            <person name="Wells-Bennik M."/>
            <person name="Kuipers O.P."/>
        </authorList>
    </citation>
    <scope>NUCLEOTIDE SEQUENCE [LARGE SCALE GENOMIC DNA]</scope>
    <source>
        <strain evidence="9 10">B4127</strain>
    </source>
</reference>
<dbReference type="NCBIfam" id="TIGR01767">
    <property type="entry name" value="MTRK"/>
    <property type="match status" value="1"/>
</dbReference>
<comment type="caution">
    <text evidence="9">The sequence shown here is derived from an EMBL/GenBank/DDBJ whole genome shotgun (WGS) entry which is preliminary data.</text>
</comment>
<feature type="binding site" evidence="7">
    <location>
        <position position="372"/>
    </location>
    <ligand>
        <name>substrate</name>
    </ligand>
</feature>
<sequence length="429" mass="48291">MLRDKRGFEHTHHQASFSQEKEVFLYDLEGKQLVTLTSSYEELTESSAVALAIRLGLIQESSHLTCTEIGDGNLNYVFHIFDHKQEKGLIIKQALPYAKVVGESWPLTLDRARIESAALIKQSEYTPHLVPAVYYSDTTLAVTAMEDLSHLEIVRKGLIAGKQYPHLSDHVGEFLGKTLFYTSDFATNPKIKKQFVKQFTNPDLCDITEKLVFTDPFFDSGTNDFEEELREAAEALWADLEVQAKAAELKRIFLTSAETLVHGDLHTGSIFASETETKIIDPEFAFYGPFGFDIGHFIANLFLNALSRENEHDQQHLFDHVVNVWATFKEVFAKAWKEDSIEAFSVSDSFLETTFDRILKEATGFAGCELVRRTIGLAHAADLDAIPSPSKRIQQKKAALTLGKTFIKQYHAVETASDLVALFQQSVKE</sequence>
<keyword evidence="7" id="KW-0028">Amino-acid biosynthesis</keyword>
<evidence type="ECO:0000256" key="3">
    <source>
        <dbReference type="ARBA" id="ARBA00022679"/>
    </source>
</evidence>
<evidence type="ECO:0000256" key="4">
    <source>
        <dbReference type="ARBA" id="ARBA00022741"/>
    </source>
</evidence>
<feature type="binding site" evidence="7">
    <location>
        <position position="264"/>
    </location>
    <ligand>
        <name>substrate</name>
    </ligand>
</feature>
<dbReference type="HAMAP" id="MF_01683">
    <property type="entry name" value="Salvage_MtnK"/>
    <property type="match status" value="1"/>
</dbReference>
<organism evidence="9 10">
    <name type="scientific">Bacillus pumilus</name>
    <name type="common">Bacillus mesentericus</name>
    <dbReference type="NCBI Taxonomy" id="1408"/>
    <lineage>
        <taxon>Bacteria</taxon>
        <taxon>Bacillati</taxon>
        <taxon>Bacillota</taxon>
        <taxon>Bacilli</taxon>
        <taxon>Bacillales</taxon>
        <taxon>Bacillaceae</taxon>
        <taxon>Bacillus</taxon>
    </lineage>
</organism>
<feature type="binding site" evidence="7">
    <location>
        <position position="92"/>
    </location>
    <ligand>
        <name>ATP</name>
        <dbReference type="ChEBI" id="CHEBI:30616"/>
    </ligand>
</feature>
<keyword evidence="7" id="KW-0486">Methionine biosynthesis</keyword>
<keyword evidence="3 7" id="KW-0808">Transferase</keyword>
<comment type="subunit">
    <text evidence="2 7">Homodimer.</text>
</comment>
<dbReference type="InterPro" id="IPR009212">
    <property type="entry name" value="Methylthioribose_kinase"/>
</dbReference>
<evidence type="ECO:0000313" key="10">
    <source>
        <dbReference type="Proteomes" id="UP000031978"/>
    </source>
</evidence>
<dbReference type="EMBL" id="JXCL01000011">
    <property type="protein sequence ID" value="KIL22390.1"/>
    <property type="molecule type" value="Genomic_DNA"/>
</dbReference>
<protein>
    <recommendedName>
        <fullName evidence="7">Methylthioribose kinase</fullName>
        <shortName evidence="7">MTR kinase</shortName>
        <ecNumber evidence="7">2.7.1.100</ecNumber>
    </recommendedName>
</protein>
<feature type="domain" description="Aminoglycoside phosphotransferase" evidence="8">
    <location>
        <begin position="128"/>
        <end position="305"/>
    </location>
</feature>
<dbReference type="GO" id="GO:0046522">
    <property type="term" value="F:S-methyl-5-thioribose kinase activity"/>
    <property type="evidence" value="ECO:0007669"/>
    <property type="project" value="UniProtKB-UniRule"/>
</dbReference>
<evidence type="ECO:0000256" key="5">
    <source>
        <dbReference type="ARBA" id="ARBA00022777"/>
    </source>
</evidence>
<dbReference type="Proteomes" id="UP000031978">
    <property type="component" value="Unassembled WGS sequence"/>
</dbReference>
<evidence type="ECO:0000313" key="9">
    <source>
        <dbReference type="EMBL" id="KIL22390.1"/>
    </source>
</evidence>
<evidence type="ECO:0000256" key="6">
    <source>
        <dbReference type="ARBA" id="ARBA00022840"/>
    </source>
</evidence>
<dbReference type="Pfam" id="PF01636">
    <property type="entry name" value="APH"/>
    <property type="match status" value="1"/>
</dbReference>
<comment type="pathway">
    <text evidence="7">Amino-acid biosynthesis; L-methionine biosynthesis via salvage pathway; S-methyl-5-thio-alpha-D-ribose 1-phosphate from S-methyl-5'-thioadenosine (hydrolase route): step 2/2.</text>
</comment>
<feature type="binding site" evidence="7">
    <location>
        <position position="75"/>
    </location>
    <ligand>
        <name>ATP</name>
        <dbReference type="ChEBI" id="CHEBI:30616"/>
    </ligand>
</feature>
<dbReference type="PANTHER" id="PTHR34273:SF2">
    <property type="entry name" value="METHYLTHIORIBOSE KINASE"/>
    <property type="match status" value="1"/>
</dbReference>
<dbReference type="SUPFAM" id="SSF56112">
    <property type="entry name" value="Protein kinase-like (PK-like)"/>
    <property type="match status" value="1"/>
</dbReference>